<dbReference type="AlphaFoldDB" id="A0A1Y4LNT2"/>
<evidence type="ECO:0000256" key="1">
    <source>
        <dbReference type="SAM" id="Phobius"/>
    </source>
</evidence>
<name>A0A1Y4LNT2_9FIRM</name>
<feature type="transmembrane region" description="Helical" evidence="1">
    <location>
        <begin position="222"/>
        <end position="245"/>
    </location>
</feature>
<feature type="transmembrane region" description="Helical" evidence="1">
    <location>
        <begin position="20"/>
        <end position="38"/>
    </location>
</feature>
<dbReference type="Proteomes" id="UP000195447">
    <property type="component" value="Unassembled WGS sequence"/>
</dbReference>
<keyword evidence="1" id="KW-0812">Transmembrane</keyword>
<proteinExistence type="predicted"/>
<sequence length="251" mass="29145">MLNMLRSDLYRILHIRSFKIGVFIMSIMTICLTMPSVNVMSNTAFANYDAQIGNFAEYLYYFPKSAIFMIIVMLMYVIYLNEEYTSGFIKNVYPYQTDKLKLSISRLLIFVIYYIVFSFINIIFSLITVGFIQGRFGTISIIDYIIYYVIQLLLATAVGSFLELFIHLSKKNIVSTILIFLYTFGILFGMVYIFFQEWFNLSVYENAIYYLSGTLPYRISDVYLNTIVVGIFALGIGVLLNMVILKKKDLE</sequence>
<comment type="caution">
    <text evidence="2">The sequence shown here is derived from an EMBL/GenBank/DDBJ whole genome shotgun (WGS) entry which is preliminary data.</text>
</comment>
<reference evidence="3" key="1">
    <citation type="submission" date="2017-04" db="EMBL/GenBank/DDBJ databases">
        <title>Function of individual gut microbiota members based on whole genome sequencing of pure cultures obtained from chicken caecum.</title>
        <authorList>
            <person name="Medvecky M."/>
            <person name="Cejkova D."/>
            <person name="Polansky O."/>
            <person name="Karasova D."/>
            <person name="Kubasova T."/>
            <person name="Cizek A."/>
            <person name="Rychlik I."/>
        </authorList>
    </citation>
    <scope>NUCLEOTIDE SEQUENCE [LARGE SCALE GENOMIC DNA]</scope>
    <source>
        <strain evidence="3">An178</strain>
    </source>
</reference>
<evidence type="ECO:0000313" key="2">
    <source>
        <dbReference type="EMBL" id="OUP58328.1"/>
    </source>
</evidence>
<feature type="transmembrane region" description="Helical" evidence="1">
    <location>
        <begin position="173"/>
        <end position="195"/>
    </location>
</feature>
<gene>
    <name evidence="2" type="ORF">B5F14_08035</name>
</gene>
<keyword evidence="1" id="KW-0472">Membrane</keyword>
<dbReference type="EMBL" id="NFKM01000017">
    <property type="protein sequence ID" value="OUP58328.1"/>
    <property type="molecule type" value="Genomic_DNA"/>
</dbReference>
<evidence type="ECO:0000313" key="3">
    <source>
        <dbReference type="Proteomes" id="UP000195447"/>
    </source>
</evidence>
<feature type="transmembrane region" description="Helical" evidence="1">
    <location>
        <begin position="58"/>
        <end position="80"/>
    </location>
</feature>
<feature type="transmembrane region" description="Helical" evidence="1">
    <location>
        <begin position="107"/>
        <end position="132"/>
    </location>
</feature>
<organism evidence="2 3">
    <name type="scientific">Faecalitalea cylindroides</name>
    <dbReference type="NCBI Taxonomy" id="39483"/>
    <lineage>
        <taxon>Bacteria</taxon>
        <taxon>Bacillati</taxon>
        <taxon>Bacillota</taxon>
        <taxon>Erysipelotrichia</taxon>
        <taxon>Erysipelotrichales</taxon>
        <taxon>Erysipelotrichaceae</taxon>
        <taxon>Faecalitalea</taxon>
    </lineage>
</organism>
<dbReference type="RefSeq" id="WP_087158942.1">
    <property type="nucleotide sequence ID" value="NZ_NFKM01000017.1"/>
</dbReference>
<protein>
    <submittedName>
        <fullName evidence="2">Uncharacterized protein</fullName>
    </submittedName>
</protein>
<feature type="transmembrane region" description="Helical" evidence="1">
    <location>
        <begin position="144"/>
        <end position="166"/>
    </location>
</feature>
<accession>A0A1Y4LNT2</accession>
<keyword evidence="3" id="KW-1185">Reference proteome</keyword>
<keyword evidence="1" id="KW-1133">Transmembrane helix</keyword>